<protein>
    <submittedName>
        <fullName evidence="2">Uncharacterized protein</fullName>
    </submittedName>
</protein>
<dbReference type="SUPFAM" id="SSF51126">
    <property type="entry name" value="Pectin lyase-like"/>
    <property type="match status" value="1"/>
</dbReference>
<dbReference type="RefSeq" id="WP_215626538.1">
    <property type="nucleotide sequence ID" value="NZ_CP067089.2"/>
</dbReference>
<sequence>MILFTGCELFNMSAPDYIAEYAGGAAAEKWEFVTDTYTSVRSGYTTFPPSSICDPDLVQIRVRLRNPQKYELVPYAVVTNEGTSNVIAEAVVENYERVLIILQNAKVRDNFRLKLEISHVDGLRKFEDYEIQDLFVCNSPPEIPTNLKIAGLDGSGRPVAGWEMLADGDHDDNEEVQIQFKEGDGTPVSRRYTRVRTEVPEVWRSSDGYELTRSGDSYTASFPMVKAAGTELDTHYHFHVTVTDEEGYTAVTATPGFGSDQSPTVGFSYDPNTVDGWVTMTLTASGGGSSGTTIYYSVDGGQEKTYTGPFAARDGSVIRARSKTPGLQDSYLSVATVRVTYLSSVYVDPTLAVPPTDPDAGWTETNPVATVHAAVEKIIDRNFASGTIVLLKGMGSGNHSGSSGMADVVIPQAAALKTLTIKRENSAVIDAGSAGKRGLYVNAPGATVTLQGMEIKNASIPSGNGGGILVDAGTVVLDGGTAVYGSSAANGAGVYITGSGAVRMENGAVYLNTATANGGGVYIEDGGSLAINSGKIGFNTLSASQPNSAGAKGGAVYAEAPSVPGHTALSMSGAAAVNTSGGVSHGVYLKTGAGITLTGSLTASSAAVIEPEVYALNSRDSAKVLGGSAALITANKSKFTLSDAAYQINNNGYLEPVAGYASKVEINGVEGSVSYEKFTDSINGVGSGQTAIITILKDFETGNSYASGSKTITIVVPKGQTRKITYTPSGTAAWIQAASATVNVGHPNSSQYGTLELIQTATDNNGHGILYAAGNGVINLYDNVIVKSASVVGLYMWGGTINMYGGKITECGTKWTSGRAGAAVYVGLGTFNMYGGEITNNKGAAGGGSVYVSRGQVFNMYGGVIKGDQNGTGLCIMYGGYSASDPTEVTINGSAVIAPDNVVYIDSSVNTYGTYIRIGEDGLQPVNNPYGTYTTTAVITATNLSSGTKLLDGTTALIQNNRSKFTVKGTSSTSSGSTVIDDNGELNQTIP</sequence>
<accession>A0A7T7XN04</accession>
<organism evidence="2 3">
    <name type="scientific">Breznakiella homolactica</name>
    <dbReference type="NCBI Taxonomy" id="2798577"/>
    <lineage>
        <taxon>Bacteria</taxon>
        <taxon>Pseudomonadati</taxon>
        <taxon>Spirochaetota</taxon>
        <taxon>Spirochaetia</taxon>
        <taxon>Spirochaetales</taxon>
        <taxon>Breznakiellaceae</taxon>
        <taxon>Breznakiella</taxon>
    </lineage>
</organism>
<dbReference type="InterPro" id="IPR011050">
    <property type="entry name" value="Pectin_lyase_fold/virulence"/>
</dbReference>
<evidence type="ECO:0000256" key="1">
    <source>
        <dbReference type="SAM" id="MobiDB-lite"/>
    </source>
</evidence>
<dbReference type="InterPro" id="IPR012332">
    <property type="entry name" value="Autotransporter_pectin_lyase_C"/>
</dbReference>
<evidence type="ECO:0000313" key="3">
    <source>
        <dbReference type="Proteomes" id="UP000595917"/>
    </source>
</evidence>
<keyword evidence="3" id="KW-1185">Reference proteome</keyword>
<reference evidence="2" key="1">
    <citation type="submission" date="2021-01" db="EMBL/GenBank/DDBJ databases">
        <title>Description of Breznakiella homolactica.</title>
        <authorList>
            <person name="Song Y."/>
            <person name="Brune A."/>
        </authorList>
    </citation>
    <scope>NUCLEOTIDE SEQUENCE</scope>
    <source>
        <strain evidence="2">RmG30</strain>
    </source>
</reference>
<gene>
    <name evidence="2" type="ORF">JFL75_20255</name>
</gene>
<feature type="compositionally biased region" description="Low complexity" evidence="1">
    <location>
        <begin position="967"/>
        <end position="979"/>
    </location>
</feature>
<dbReference type="AlphaFoldDB" id="A0A7T7XN04"/>
<dbReference type="EMBL" id="CP067089">
    <property type="protein sequence ID" value="QQO09232.1"/>
    <property type="molecule type" value="Genomic_DNA"/>
</dbReference>
<evidence type="ECO:0000313" key="2">
    <source>
        <dbReference type="EMBL" id="QQO09232.1"/>
    </source>
</evidence>
<dbReference type="Proteomes" id="UP000595917">
    <property type="component" value="Chromosome"/>
</dbReference>
<name>A0A7T7XN04_9SPIR</name>
<dbReference type="KEGG" id="bhc:JFL75_20255"/>
<dbReference type="Gene3D" id="2.160.20.20">
    <property type="match status" value="1"/>
</dbReference>
<feature type="region of interest" description="Disordered" evidence="1">
    <location>
        <begin position="967"/>
        <end position="991"/>
    </location>
</feature>
<proteinExistence type="predicted"/>